<proteinExistence type="predicted"/>
<accession>A0A286G2S8</accession>
<feature type="transmembrane region" description="Helical" evidence="1">
    <location>
        <begin position="118"/>
        <end position="139"/>
    </location>
</feature>
<organism evidence="2 3">
    <name type="scientific">Spirosoma fluviale</name>
    <dbReference type="NCBI Taxonomy" id="1597977"/>
    <lineage>
        <taxon>Bacteria</taxon>
        <taxon>Pseudomonadati</taxon>
        <taxon>Bacteroidota</taxon>
        <taxon>Cytophagia</taxon>
        <taxon>Cytophagales</taxon>
        <taxon>Cytophagaceae</taxon>
        <taxon>Spirosoma</taxon>
    </lineage>
</organism>
<keyword evidence="3" id="KW-1185">Reference proteome</keyword>
<gene>
    <name evidence="2" type="ORF">SAMN06269250_3186</name>
</gene>
<dbReference type="RefSeq" id="WP_097126762.1">
    <property type="nucleotide sequence ID" value="NZ_OCNH01000002.1"/>
</dbReference>
<feature type="transmembrane region" description="Helical" evidence="1">
    <location>
        <begin position="196"/>
        <end position="217"/>
    </location>
</feature>
<protein>
    <submittedName>
        <fullName evidence="2">Uncharacterized protein</fullName>
    </submittedName>
</protein>
<evidence type="ECO:0000313" key="3">
    <source>
        <dbReference type="Proteomes" id="UP000219452"/>
    </source>
</evidence>
<reference evidence="3" key="1">
    <citation type="submission" date="2017-09" db="EMBL/GenBank/DDBJ databases">
        <authorList>
            <person name="Varghese N."/>
            <person name="Submissions S."/>
        </authorList>
    </citation>
    <scope>NUCLEOTIDE SEQUENCE [LARGE SCALE GENOMIC DNA]</scope>
    <source>
        <strain evidence="3">DSM 29961</strain>
    </source>
</reference>
<dbReference type="AlphaFoldDB" id="A0A286G2S8"/>
<dbReference type="EMBL" id="OCNH01000002">
    <property type="protein sequence ID" value="SOD89772.1"/>
    <property type="molecule type" value="Genomic_DNA"/>
</dbReference>
<feature type="transmembrane region" description="Helical" evidence="1">
    <location>
        <begin position="160"/>
        <end position="184"/>
    </location>
</feature>
<feature type="transmembrane region" description="Helical" evidence="1">
    <location>
        <begin position="92"/>
        <end position="112"/>
    </location>
</feature>
<evidence type="ECO:0000313" key="2">
    <source>
        <dbReference type="EMBL" id="SOD89772.1"/>
    </source>
</evidence>
<keyword evidence="1" id="KW-0472">Membrane</keyword>
<keyword evidence="1" id="KW-1133">Transmembrane helix</keyword>
<dbReference type="OrthoDB" id="949201at2"/>
<dbReference type="Proteomes" id="UP000219452">
    <property type="component" value="Unassembled WGS sequence"/>
</dbReference>
<keyword evidence="1" id="KW-0812">Transmembrane</keyword>
<evidence type="ECO:0000256" key="1">
    <source>
        <dbReference type="SAM" id="Phobius"/>
    </source>
</evidence>
<sequence length="231" mass="26272">MLTPTQLTTISQYLKKSGIIYEEVHDELVDHFANAIEAQMANQASFDEALVDVGRQFGCRQGLTYIQSKQAQATNKQYNQSLIQYARQLIRWPNFPVTAILVWLIYTLVRLAPTMLTITYTILVISVVPFLIVVILLGKHLGQYMRHKRPVAWSLEGGTLFSRSFATLSISVYPSLLVYFGWITPKQTPLTAGEQTIFFVLSCLTLFLVYAQLNMLIRYAKSIDKPLTRLS</sequence>
<name>A0A286G2S8_9BACT</name>